<dbReference type="InterPro" id="IPR029261">
    <property type="entry name" value="Transposase_Znf"/>
</dbReference>
<evidence type="ECO:0000313" key="2">
    <source>
        <dbReference type="EMBL" id="TMR09350.1"/>
    </source>
</evidence>
<dbReference type="OrthoDB" id="3238779at2"/>
<protein>
    <submittedName>
        <fullName evidence="2">Transposase family protein</fullName>
    </submittedName>
</protein>
<name>A0A5S4F0I3_9ACTN</name>
<dbReference type="Proteomes" id="UP000306628">
    <property type="component" value="Unassembled WGS sequence"/>
</dbReference>
<keyword evidence="3" id="KW-1185">Reference proteome</keyword>
<gene>
    <name evidence="2" type="ORF">ETD85_61525</name>
</gene>
<dbReference type="EMBL" id="VCKX01000589">
    <property type="protein sequence ID" value="TMR09350.1"/>
    <property type="molecule type" value="Genomic_DNA"/>
</dbReference>
<organism evidence="2 3">
    <name type="scientific">Nonomuraea zeae</name>
    <dbReference type="NCBI Taxonomy" id="1642303"/>
    <lineage>
        <taxon>Bacteria</taxon>
        <taxon>Bacillati</taxon>
        <taxon>Actinomycetota</taxon>
        <taxon>Actinomycetes</taxon>
        <taxon>Streptosporangiales</taxon>
        <taxon>Streptosporangiaceae</taxon>
        <taxon>Nonomuraea</taxon>
    </lineage>
</organism>
<evidence type="ECO:0000259" key="1">
    <source>
        <dbReference type="Pfam" id="PF14690"/>
    </source>
</evidence>
<proteinExistence type="predicted"/>
<accession>A0A5S4F0I3</accession>
<comment type="caution">
    <text evidence="2">The sequence shown here is derived from an EMBL/GenBank/DDBJ whole genome shotgun (WGS) entry which is preliminary data.</text>
</comment>
<sequence length="110" mass="12191">MPRLRGGGHADEREWVTTRPRDLPVAGRRCELLWRKRRWICSTAVCPRRTFTEQVPQVPARARLTQRLRQAASGRAVADGGGICGAPGALRGARRVRETVRGNPRSAANP</sequence>
<dbReference type="AlphaFoldDB" id="A0A5S4F0I3"/>
<feature type="domain" description="Transposase IS204/IS1001/IS1096/IS1165 zinc-finger" evidence="1">
    <location>
        <begin position="15"/>
        <end position="43"/>
    </location>
</feature>
<dbReference type="Pfam" id="PF14690">
    <property type="entry name" value="Zn_ribbon_ISL3"/>
    <property type="match status" value="1"/>
</dbReference>
<evidence type="ECO:0000313" key="3">
    <source>
        <dbReference type="Proteomes" id="UP000306628"/>
    </source>
</evidence>
<reference evidence="2 3" key="1">
    <citation type="submission" date="2019-05" db="EMBL/GenBank/DDBJ databases">
        <title>Draft genome sequence of Nonomuraea zeae DSM 100528.</title>
        <authorList>
            <person name="Saricaoglu S."/>
            <person name="Isik K."/>
        </authorList>
    </citation>
    <scope>NUCLEOTIDE SEQUENCE [LARGE SCALE GENOMIC DNA]</scope>
    <source>
        <strain evidence="2 3">DSM 100528</strain>
    </source>
</reference>